<evidence type="ECO:0000256" key="7">
    <source>
        <dbReference type="ARBA" id="ARBA00023136"/>
    </source>
</evidence>
<keyword evidence="13" id="KW-1185">Reference proteome</keyword>
<evidence type="ECO:0000259" key="11">
    <source>
        <dbReference type="PROSITE" id="PS50866"/>
    </source>
</evidence>
<dbReference type="Pfam" id="PF01105">
    <property type="entry name" value="EMP24_GP25L"/>
    <property type="match status" value="1"/>
</dbReference>
<evidence type="ECO:0000256" key="2">
    <source>
        <dbReference type="ARBA" id="ARBA00007104"/>
    </source>
</evidence>
<feature type="transmembrane region" description="Helical" evidence="9">
    <location>
        <begin position="186"/>
        <end position="205"/>
    </location>
</feature>
<reference evidence="12" key="1">
    <citation type="submission" date="2022-03" db="EMBL/GenBank/DDBJ databases">
        <authorList>
            <person name="Alioto T."/>
            <person name="Alioto T."/>
            <person name="Gomez Garrido J."/>
        </authorList>
    </citation>
    <scope>NUCLEOTIDE SEQUENCE</scope>
</reference>
<evidence type="ECO:0000313" key="13">
    <source>
        <dbReference type="Proteomes" id="UP001295444"/>
    </source>
</evidence>
<evidence type="ECO:0000256" key="1">
    <source>
        <dbReference type="ARBA" id="ARBA00004115"/>
    </source>
</evidence>
<dbReference type="InterPro" id="IPR009038">
    <property type="entry name" value="GOLD_dom"/>
</dbReference>
<proteinExistence type="inferred from homology"/>
<dbReference type="AlphaFoldDB" id="A0AAD1SEN2"/>
<keyword evidence="7 9" id="KW-0472">Membrane</keyword>
<feature type="chain" id="PRO_5042110404" evidence="10">
    <location>
        <begin position="21"/>
        <end position="218"/>
    </location>
</feature>
<comment type="subcellular location">
    <subcellularLocation>
        <location evidence="1">Endoplasmic reticulum membrane</location>
        <topology evidence="1">Single-pass type I membrane protein</topology>
    </subcellularLocation>
    <subcellularLocation>
        <location evidence="8">Membrane</location>
        <topology evidence="8">Single-pass type I membrane protein</topology>
    </subcellularLocation>
</comment>
<dbReference type="PANTHER" id="PTHR22811">
    <property type="entry name" value="TRANSMEMBRANE EMP24 DOMAIN-CONTAINING PROTEIN"/>
    <property type="match status" value="1"/>
</dbReference>
<keyword evidence="6 9" id="KW-1133">Transmembrane helix</keyword>
<evidence type="ECO:0000313" key="12">
    <source>
        <dbReference type="EMBL" id="CAH2299566.1"/>
    </source>
</evidence>
<dbReference type="Proteomes" id="UP001295444">
    <property type="component" value="Chromosome 06"/>
</dbReference>
<accession>A0AAD1SEN2</accession>
<protein>
    <submittedName>
        <fullName evidence="12">Transmembrane emp24 domain-containing 11</fullName>
    </submittedName>
</protein>
<dbReference type="SMART" id="SM01190">
    <property type="entry name" value="EMP24_GP25L"/>
    <property type="match status" value="1"/>
</dbReference>
<keyword evidence="5" id="KW-0256">Endoplasmic reticulum</keyword>
<dbReference type="GO" id="GO:0005789">
    <property type="term" value="C:endoplasmic reticulum membrane"/>
    <property type="evidence" value="ECO:0007669"/>
    <property type="project" value="UniProtKB-SubCell"/>
</dbReference>
<evidence type="ECO:0000256" key="9">
    <source>
        <dbReference type="SAM" id="Phobius"/>
    </source>
</evidence>
<name>A0AAD1SEN2_PELCU</name>
<organism evidence="12 13">
    <name type="scientific">Pelobates cultripes</name>
    <name type="common">Western spadefoot toad</name>
    <dbReference type="NCBI Taxonomy" id="61616"/>
    <lineage>
        <taxon>Eukaryota</taxon>
        <taxon>Metazoa</taxon>
        <taxon>Chordata</taxon>
        <taxon>Craniata</taxon>
        <taxon>Vertebrata</taxon>
        <taxon>Euteleostomi</taxon>
        <taxon>Amphibia</taxon>
        <taxon>Batrachia</taxon>
        <taxon>Anura</taxon>
        <taxon>Pelobatoidea</taxon>
        <taxon>Pelobatidae</taxon>
        <taxon>Pelobates</taxon>
    </lineage>
</organism>
<dbReference type="PROSITE" id="PS50866">
    <property type="entry name" value="GOLD"/>
    <property type="match status" value="1"/>
</dbReference>
<evidence type="ECO:0000256" key="3">
    <source>
        <dbReference type="ARBA" id="ARBA00022692"/>
    </source>
</evidence>
<dbReference type="InterPro" id="IPR015720">
    <property type="entry name" value="Emp24-like"/>
</dbReference>
<evidence type="ECO:0000256" key="6">
    <source>
        <dbReference type="ARBA" id="ARBA00022989"/>
    </source>
</evidence>
<feature type="signal peptide" evidence="10">
    <location>
        <begin position="1"/>
        <end position="20"/>
    </location>
</feature>
<comment type="similarity">
    <text evidence="2 8">Belongs to the EMP24/GP25L family.</text>
</comment>
<dbReference type="EMBL" id="OW240917">
    <property type="protein sequence ID" value="CAH2299566.1"/>
    <property type="molecule type" value="Genomic_DNA"/>
</dbReference>
<gene>
    <name evidence="12" type="ORF">PECUL_23A013008</name>
</gene>
<keyword evidence="3 8" id="KW-0812">Transmembrane</keyword>
<evidence type="ECO:0000256" key="10">
    <source>
        <dbReference type="SAM" id="SignalP"/>
    </source>
</evidence>
<evidence type="ECO:0000256" key="8">
    <source>
        <dbReference type="RuleBase" id="RU003827"/>
    </source>
</evidence>
<keyword evidence="4 10" id="KW-0732">Signal</keyword>
<feature type="domain" description="GOLD" evidence="11">
    <location>
        <begin position="30"/>
        <end position="128"/>
    </location>
</feature>
<evidence type="ECO:0000256" key="4">
    <source>
        <dbReference type="ARBA" id="ARBA00022729"/>
    </source>
</evidence>
<sequence length="218" mass="25101">MRAMGARLIIFMFCWSASLAMYFHIAEKEEACLIEDIPSDILVTGRYKLQKWDMHKHDFLPSAPGLGMYVNVKAPNDETLLSKLYGPDGKFMFTSHSPGEHTICIQSNSTNLISFGSNKLRVHFDIQVGEHPVDYATIDTKDKVKQVTNGLEHLMGEVNHIIKEQEYQRLREEHYRQKSEDTNSNVLWWAIAQTVILTSVGIWQIKRFKDFLIAKKVV</sequence>
<evidence type="ECO:0000256" key="5">
    <source>
        <dbReference type="ARBA" id="ARBA00022824"/>
    </source>
</evidence>